<dbReference type="RefSeq" id="WP_048570967.1">
    <property type="nucleotide sequence ID" value="NZ_LFVU01000027.1"/>
</dbReference>
<dbReference type="PATRIC" id="fig|1121307.3.peg.1157"/>
<evidence type="ECO:0000256" key="1">
    <source>
        <dbReference type="ARBA" id="ARBA00004651"/>
    </source>
</evidence>
<feature type="transmembrane region" description="Helical" evidence="8">
    <location>
        <begin position="66"/>
        <end position="85"/>
    </location>
</feature>
<dbReference type="InterPro" id="IPR007227">
    <property type="entry name" value="Cell_shape_determining_MreD"/>
</dbReference>
<protein>
    <submittedName>
        <fullName evidence="9">Rod shape-determining protein MreD</fullName>
    </submittedName>
</protein>
<dbReference type="Proteomes" id="UP000036756">
    <property type="component" value="Unassembled WGS sequence"/>
</dbReference>
<accession>A0A0J8DB64</accession>
<dbReference type="Pfam" id="PF04093">
    <property type="entry name" value="MreD"/>
    <property type="match status" value="1"/>
</dbReference>
<proteinExistence type="inferred from homology"/>
<feature type="transmembrane region" description="Helical" evidence="8">
    <location>
        <begin position="6"/>
        <end position="23"/>
    </location>
</feature>
<keyword evidence="5" id="KW-0133">Cell shape</keyword>
<dbReference type="PIRSF" id="PIRSF037497">
    <property type="entry name" value="MreD_Clostridium/Treponema_prd"/>
    <property type="match status" value="1"/>
</dbReference>
<gene>
    <name evidence="9" type="primary">mreD</name>
    <name evidence="9" type="ORF">CLCY_2c03010</name>
</gene>
<dbReference type="STRING" id="1121307.CLCY_2c03010"/>
<keyword evidence="10" id="KW-1185">Reference proteome</keyword>
<keyword evidence="3" id="KW-1003">Cell membrane</keyword>
<dbReference type="InterPro" id="IPR017225">
    <property type="entry name" value="Cell_shape_determin_MreD_prd"/>
</dbReference>
<name>A0A0J8DB64_CLOCY</name>
<organism evidence="9 10">
    <name type="scientific">Clostridium cylindrosporum DSM 605</name>
    <dbReference type="NCBI Taxonomy" id="1121307"/>
    <lineage>
        <taxon>Bacteria</taxon>
        <taxon>Bacillati</taxon>
        <taxon>Bacillota</taxon>
        <taxon>Clostridia</taxon>
        <taxon>Eubacteriales</taxon>
        <taxon>Clostridiaceae</taxon>
        <taxon>Clostridium</taxon>
    </lineage>
</organism>
<dbReference type="GO" id="GO:0008360">
    <property type="term" value="P:regulation of cell shape"/>
    <property type="evidence" value="ECO:0007669"/>
    <property type="project" value="UniProtKB-KW"/>
</dbReference>
<sequence>MYKKIGLIVFLSILVNILQQTIFSNIKIFAINMDIVLTFIICYSLIREDVECVMVALLCGLIRDSFFPGIFGLNTIVYLVTAYILCQIERKIYKDALLIPMLSAFVFTVLKGILYYAYLYTASIQFEFVSHFMYVVPIEAILNSIISIIVFRFVTKIDTIKFMQQEWKF</sequence>
<evidence type="ECO:0000256" key="7">
    <source>
        <dbReference type="ARBA" id="ARBA00023136"/>
    </source>
</evidence>
<keyword evidence="4 8" id="KW-0812">Transmembrane</keyword>
<dbReference type="EMBL" id="LFVU01000027">
    <property type="protein sequence ID" value="KMT21539.1"/>
    <property type="molecule type" value="Genomic_DNA"/>
</dbReference>
<comment type="caution">
    <text evidence="9">The sequence shown here is derived from an EMBL/GenBank/DDBJ whole genome shotgun (WGS) entry which is preliminary data.</text>
</comment>
<evidence type="ECO:0000256" key="6">
    <source>
        <dbReference type="ARBA" id="ARBA00022989"/>
    </source>
</evidence>
<keyword evidence="7 8" id="KW-0472">Membrane</keyword>
<feature type="transmembrane region" description="Helical" evidence="8">
    <location>
        <begin position="131"/>
        <end position="154"/>
    </location>
</feature>
<evidence type="ECO:0000256" key="2">
    <source>
        <dbReference type="ARBA" id="ARBA00007776"/>
    </source>
</evidence>
<evidence type="ECO:0000256" key="5">
    <source>
        <dbReference type="ARBA" id="ARBA00022960"/>
    </source>
</evidence>
<dbReference type="NCBIfam" id="TIGR03426">
    <property type="entry name" value="shape_MreD"/>
    <property type="match status" value="1"/>
</dbReference>
<evidence type="ECO:0000256" key="8">
    <source>
        <dbReference type="SAM" id="Phobius"/>
    </source>
</evidence>
<comment type="subcellular location">
    <subcellularLocation>
        <location evidence="1">Cell membrane</location>
        <topology evidence="1">Multi-pass membrane protein</topology>
    </subcellularLocation>
</comment>
<evidence type="ECO:0000313" key="10">
    <source>
        <dbReference type="Proteomes" id="UP000036756"/>
    </source>
</evidence>
<dbReference type="GO" id="GO:0005886">
    <property type="term" value="C:plasma membrane"/>
    <property type="evidence" value="ECO:0007669"/>
    <property type="project" value="UniProtKB-SubCell"/>
</dbReference>
<feature type="transmembrane region" description="Helical" evidence="8">
    <location>
        <begin position="97"/>
        <end position="119"/>
    </location>
</feature>
<keyword evidence="6 8" id="KW-1133">Transmembrane helix</keyword>
<evidence type="ECO:0000256" key="3">
    <source>
        <dbReference type="ARBA" id="ARBA00022475"/>
    </source>
</evidence>
<comment type="similarity">
    <text evidence="2">Belongs to the MreD family.</text>
</comment>
<reference evidence="9 10" key="1">
    <citation type="submission" date="2015-06" db="EMBL/GenBank/DDBJ databases">
        <title>Draft genome sequence of the purine-degrading Clostridium cylindrosporum HC-1 (DSM 605).</title>
        <authorList>
            <person name="Poehlein A."/>
            <person name="Schiel-Bengelsdorf B."/>
            <person name="Bengelsdorf F."/>
            <person name="Daniel R."/>
            <person name="Duerre P."/>
        </authorList>
    </citation>
    <scope>NUCLEOTIDE SEQUENCE [LARGE SCALE GENOMIC DNA]</scope>
    <source>
        <strain evidence="9 10">DSM 605</strain>
    </source>
</reference>
<evidence type="ECO:0000256" key="4">
    <source>
        <dbReference type="ARBA" id="ARBA00022692"/>
    </source>
</evidence>
<dbReference type="OrthoDB" id="9796616at2"/>
<evidence type="ECO:0000313" key="9">
    <source>
        <dbReference type="EMBL" id="KMT21539.1"/>
    </source>
</evidence>
<dbReference type="AlphaFoldDB" id="A0A0J8DB64"/>